<reference evidence="8 9" key="1">
    <citation type="submission" date="2017-08" db="EMBL/GenBank/DDBJ databases">
        <title>Acidophilic green algal genome provides insights into adaptation to an acidic environment.</title>
        <authorList>
            <person name="Hirooka S."/>
            <person name="Hirose Y."/>
            <person name="Kanesaki Y."/>
            <person name="Higuchi S."/>
            <person name="Fujiwara T."/>
            <person name="Onuma R."/>
            <person name="Era A."/>
            <person name="Ohbayashi R."/>
            <person name="Uzuka A."/>
            <person name="Nozaki H."/>
            <person name="Yoshikawa H."/>
            <person name="Miyagishima S.Y."/>
        </authorList>
    </citation>
    <scope>NUCLEOTIDE SEQUENCE [LARGE SCALE GENOMIC DNA]</scope>
    <source>
        <strain evidence="8 9">NIES-2499</strain>
    </source>
</reference>
<dbReference type="EMBL" id="BEGY01000012">
    <property type="protein sequence ID" value="GAX75435.1"/>
    <property type="molecule type" value="Genomic_DNA"/>
</dbReference>
<dbReference type="PANTHER" id="PTHR21181">
    <property type="match status" value="1"/>
</dbReference>
<dbReference type="OrthoDB" id="10252354at2759"/>
<evidence type="ECO:0000256" key="6">
    <source>
        <dbReference type="ARBA" id="ARBA00038273"/>
    </source>
</evidence>
<keyword evidence="4" id="KW-0496">Mitochondrion</keyword>
<gene>
    <name evidence="8" type="ORF">CEUSTIGMA_g2879.t1</name>
</gene>
<protein>
    <recommendedName>
        <fullName evidence="10">Phytoene synthase</fullName>
    </recommendedName>
</protein>
<evidence type="ECO:0008006" key="10">
    <source>
        <dbReference type="Google" id="ProtNLM"/>
    </source>
</evidence>
<sequence>MEQRGQQPDTAPGLKAPLKASMQKYQLKRILDTREGDLLDDQPPLSLQGLEQYAEGSASQLLYLQLAAAGVSSREADHAASHLGKAVGMTTLLKGTAFHAKLRRCYLPLDLCAQHGVSQEDIYNGIVSEGMRDIVLKIASTAKAHLDEARSLQSKVPPLGRHLLLPSVSCENFLKSLEAVNFDPYDTKLLKGGVSPFWYVMQIKWHLWSRTF</sequence>
<comment type="subcellular location">
    <subcellularLocation>
        <location evidence="1">Mitochondrion inner membrane</location>
    </subcellularLocation>
</comment>
<name>A0A250WXC1_9CHLO</name>
<dbReference type="SUPFAM" id="SSF48576">
    <property type="entry name" value="Terpenoid synthases"/>
    <property type="match status" value="1"/>
</dbReference>
<dbReference type="Pfam" id="PF00494">
    <property type="entry name" value="SQS_PSY"/>
    <property type="match status" value="1"/>
</dbReference>
<dbReference type="Gene3D" id="1.10.600.10">
    <property type="entry name" value="Farnesyl Diphosphate Synthase"/>
    <property type="match status" value="1"/>
</dbReference>
<keyword evidence="2" id="KW-0999">Mitochondrion inner membrane</keyword>
<evidence type="ECO:0000256" key="7">
    <source>
        <dbReference type="SAM" id="MobiDB-lite"/>
    </source>
</evidence>
<evidence type="ECO:0000256" key="1">
    <source>
        <dbReference type="ARBA" id="ARBA00004273"/>
    </source>
</evidence>
<evidence type="ECO:0000313" key="8">
    <source>
        <dbReference type="EMBL" id="GAX75435.1"/>
    </source>
</evidence>
<evidence type="ECO:0000256" key="2">
    <source>
        <dbReference type="ARBA" id="ARBA00022792"/>
    </source>
</evidence>
<keyword evidence="3" id="KW-0809">Transit peptide</keyword>
<keyword evidence="9" id="KW-1185">Reference proteome</keyword>
<dbReference type="Proteomes" id="UP000232323">
    <property type="component" value="Unassembled WGS sequence"/>
</dbReference>
<dbReference type="PANTHER" id="PTHR21181:SF13">
    <property type="entry name" value="NADH DEHYDROGENASE (UBIQUINONE) COMPLEX I, ASSEMBLY FACTOR 6"/>
    <property type="match status" value="1"/>
</dbReference>
<dbReference type="GO" id="GO:0032981">
    <property type="term" value="P:mitochondrial respiratory chain complex I assembly"/>
    <property type="evidence" value="ECO:0007669"/>
    <property type="project" value="TreeGrafter"/>
</dbReference>
<evidence type="ECO:0000256" key="4">
    <source>
        <dbReference type="ARBA" id="ARBA00023128"/>
    </source>
</evidence>
<dbReference type="InterPro" id="IPR002060">
    <property type="entry name" value="Squ/phyt_synthse"/>
</dbReference>
<dbReference type="STRING" id="1157962.A0A250WXC1"/>
<accession>A0A250WXC1</accession>
<keyword evidence="5" id="KW-0472">Membrane</keyword>
<organism evidence="8 9">
    <name type="scientific">Chlamydomonas eustigma</name>
    <dbReference type="NCBI Taxonomy" id="1157962"/>
    <lineage>
        <taxon>Eukaryota</taxon>
        <taxon>Viridiplantae</taxon>
        <taxon>Chlorophyta</taxon>
        <taxon>core chlorophytes</taxon>
        <taxon>Chlorophyceae</taxon>
        <taxon>CS clade</taxon>
        <taxon>Chlamydomonadales</taxon>
        <taxon>Chlamydomonadaceae</taxon>
        <taxon>Chlamydomonas</taxon>
    </lineage>
</organism>
<comment type="similarity">
    <text evidence="6">Belongs to the NDUFAF6 family.</text>
</comment>
<evidence type="ECO:0000313" key="9">
    <source>
        <dbReference type="Proteomes" id="UP000232323"/>
    </source>
</evidence>
<evidence type="ECO:0000256" key="3">
    <source>
        <dbReference type="ARBA" id="ARBA00022946"/>
    </source>
</evidence>
<dbReference type="InterPro" id="IPR008949">
    <property type="entry name" value="Isoprenoid_synthase_dom_sf"/>
</dbReference>
<evidence type="ECO:0000256" key="5">
    <source>
        <dbReference type="ARBA" id="ARBA00023136"/>
    </source>
</evidence>
<comment type="caution">
    <text evidence="8">The sequence shown here is derived from an EMBL/GenBank/DDBJ whole genome shotgun (WGS) entry which is preliminary data.</text>
</comment>
<feature type="region of interest" description="Disordered" evidence="7">
    <location>
        <begin position="1"/>
        <end position="20"/>
    </location>
</feature>
<dbReference type="GO" id="GO:0005743">
    <property type="term" value="C:mitochondrial inner membrane"/>
    <property type="evidence" value="ECO:0007669"/>
    <property type="project" value="UniProtKB-SubCell"/>
</dbReference>
<proteinExistence type="inferred from homology"/>
<dbReference type="AlphaFoldDB" id="A0A250WXC1"/>